<protein>
    <submittedName>
        <fullName evidence="3">Uncharacterized protein</fullName>
    </submittedName>
</protein>
<keyword evidence="2" id="KW-0812">Transmembrane</keyword>
<feature type="region of interest" description="Disordered" evidence="1">
    <location>
        <begin position="109"/>
        <end position="131"/>
    </location>
</feature>
<gene>
    <name evidence="3" type="ORF">g.10627</name>
</gene>
<organism evidence="3">
    <name type="scientific">Auxenochlorella protothecoides</name>
    <name type="common">Green microalga</name>
    <name type="synonym">Chlorella protothecoides</name>
    <dbReference type="NCBI Taxonomy" id="3075"/>
    <lineage>
        <taxon>Eukaryota</taxon>
        <taxon>Viridiplantae</taxon>
        <taxon>Chlorophyta</taxon>
        <taxon>core chlorophytes</taxon>
        <taxon>Trebouxiophyceae</taxon>
        <taxon>Chlorellales</taxon>
        <taxon>Chlorellaceae</taxon>
        <taxon>Auxenochlorella</taxon>
    </lineage>
</organism>
<evidence type="ECO:0000313" key="3">
    <source>
        <dbReference type="EMBL" id="JAT70415.1"/>
    </source>
</evidence>
<dbReference type="InterPro" id="IPR022051">
    <property type="entry name" value="DUF3611"/>
</dbReference>
<feature type="transmembrane region" description="Helical" evidence="2">
    <location>
        <begin position="182"/>
        <end position="203"/>
    </location>
</feature>
<dbReference type="PANTHER" id="PTHR34548">
    <property type="entry name" value="PROTEIN TIC 21, CHLOROPLASTIC"/>
    <property type="match status" value="1"/>
</dbReference>
<feature type="transmembrane region" description="Helical" evidence="2">
    <location>
        <begin position="295"/>
        <end position="313"/>
    </location>
</feature>
<evidence type="ECO:0000256" key="1">
    <source>
        <dbReference type="SAM" id="MobiDB-lite"/>
    </source>
</evidence>
<dbReference type="PANTHER" id="PTHR34548:SF2">
    <property type="entry name" value="PROTEIN TIC 21, CHLOROPLASTIC"/>
    <property type="match status" value="1"/>
</dbReference>
<keyword evidence="2" id="KW-1133">Transmembrane helix</keyword>
<dbReference type="AlphaFoldDB" id="A0A1D1ZUK0"/>
<dbReference type="Pfam" id="PF12263">
    <property type="entry name" value="DUF3611"/>
    <property type="match status" value="1"/>
</dbReference>
<accession>A0A1D1ZUK0</accession>
<evidence type="ECO:0000256" key="2">
    <source>
        <dbReference type="SAM" id="Phobius"/>
    </source>
</evidence>
<reference evidence="3" key="1">
    <citation type="submission" date="2015-08" db="EMBL/GenBank/DDBJ databases">
        <authorList>
            <person name="Babu N.S."/>
            <person name="Beckwith C.J."/>
            <person name="Beseler K.G."/>
            <person name="Brison A."/>
            <person name="Carone J.V."/>
            <person name="Caskin T.P."/>
            <person name="Diamond M."/>
            <person name="Durham M.E."/>
            <person name="Foxe J.M."/>
            <person name="Go M."/>
            <person name="Henderson B.A."/>
            <person name="Jones I.B."/>
            <person name="McGettigan J.A."/>
            <person name="Micheletti S.J."/>
            <person name="Nasrallah M.E."/>
            <person name="Ortiz D."/>
            <person name="Piller C.R."/>
            <person name="Privatt S.R."/>
            <person name="Schneider S.L."/>
            <person name="Sharp S."/>
            <person name="Smith T.C."/>
            <person name="Stanton J.D."/>
            <person name="Ullery H.E."/>
            <person name="Wilson R.J."/>
            <person name="Serrano M.G."/>
            <person name="Buck G."/>
            <person name="Lee V."/>
            <person name="Wang Y."/>
            <person name="Carvalho R."/>
            <person name="Voegtly L."/>
            <person name="Shi R."/>
            <person name="Duckworth R."/>
            <person name="Johnson A."/>
            <person name="Loviza R."/>
            <person name="Walstead R."/>
            <person name="Shah Z."/>
            <person name="Kiflezghi M."/>
            <person name="Wade K."/>
            <person name="Ball S.L."/>
            <person name="Bradley K.W."/>
            <person name="Asai D.J."/>
            <person name="Bowman C.A."/>
            <person name="Russell D.A."/>
            <person name="Pope W.H."/>
            <person name="Jacobs-Sera D."/>
            <person name="Hendrix R.W."/>
            <person name="Hatfull G.F."/>
        </authorList>
    </citation>
    <scope>NUCLEOTIDE SEQUENCE</scope>
</reference>
<keyword evidence="2" id="KW-0472">Membrane</keyword>
<sequence>DKYRQDDWFVPNSRRLPCRSSGRSLGVLGVGLSLRNHRVPQPRRESSRMLGCQPLKHSLVSHARPSGPLCSAPLRLGCSLGRGTAGVPTRQPCSRTQPLHARLREPRAPLPPLRALSPTPAASPPPTLDPEVEDARERLRRAALSCSRWGWLSFWVQLVLCTVAAVITLFSMAFTSQTGPGVSLLLSLFGIAMGYLSTFWAFGYTRLSRRMFRFLDTGSPRIRRYDVIGTLEKGAIINVLGLFATVLGLQSTIGMLVAKTLTTATVNPFMASSSGSWNPVLAFDVFNVQATTNAIFAHFFSLAATLWLLRIVAVGPSAAAAARAAEQASLETPSPA</sequence>
<proteinExistence type="predicted"/>
<feature type="transmembrane region" description="Helical" evidence="2">
    <location>
        <begin position="235"/>
        <end position="258"/>
    </location>
</feature>
<feature type="transmembrane region" description="Helical" evidence="2">
    <location>
        <begin position="149"/>
        <end position="170"/>
    </location>
</feature>
<name>A0A1D1ZUK0_AUXPR</name>
<feature type="non-terminal residue" evidence="3">
    <location>
        <position position="1"/>
    </location>
</feature>
<dbReference type="EMBL" id="GDKF01008207">
    <property type="protein sequence ID" value="JAT70415.1"/>
    <property type="molecule type" value="Transcribed_RNA"/>
</dbReference>